<organism evidence="5 6">
    <name type="scientific">Salinomyces thailandicus</name>
    <dbReference type="NCBI Taxonomy" id="706561"/>
    <lineage>
        <taxon>Eukaryota</taxon>
        <taxon>Fungi</taxon>
        <taxon>Dikarya</taxon>
        <taxon>Ascomycota</taxon>
        <taxon>Pezizomycotina</taxon>
        <taxon>Dothideomycetes</taxon>
        <taxon>Dothideomycetidae</taxon>
        <taxon>Mycosphaerellales</taxon>
        <taxon>Teratosphaeriaceae</taxon>
        <taxon>Salinomyces</taxon>
    </lineage>
</organism>
<sequence length="340" mass="37708">MFASINRLAVRLVVAALILVAVGFFVTSHTGTSGSSQFHHQQVTQAGDIDAWAHRRSKLGFDEIYVVTAGFHAWRAKGLKAAAERTKLALTFLPQPQWTDEEKKAFHAGDKYETWKLPGSTGCWLGHIHILKHFLYETDQETALLLEDDADWDVDIKTQVVRAQNALRRLTGMITADPWGTAWDVLYLGHCGDRFAKANVVYKDSAVPKISEYDGFHYGTMDGFPPGLRAVHESTRPVCTYGYAVTRSGAEKILELSHDAKAIDTRMGRACKTGEMNCYTINPELIHHHVPAGDAPSEIQAKQHVSLRAWTANILHSARCNANRGDNELISCSTPEVPKS</sequence>
<dbReference type="InterPro" id="IPR001763">
    <property type="entry name" value="Rhodanese-like_dom"/>
</dbReference>
<dbReference type="PANTHER" id="PTHR10730">
    <property type="entry name" value="PROCOLLAGEN-LYSINE,2-OXOGLUTARATE 5-DIOXYGENASE/GLYCOSYLTRANSFERASE 25 FAMILY MEMBER"/>
    <property type="match status" value="1"/>
</dbReference>
<evidence type="ECO:0000313" key="5">
    <source>
        <dbReference type="EMBL" id="TKA31078.1"/>
    </source>
</evidence>
<dbReference type="PROSITE" id="PS50206">
    <property type="entry name" value="RHODANESE_3"/>
    <property type="match status" value="1"/>
</dbReference>
<dbReference type="AlphaFoldDB" id="A0A4U0U7J1"/>
<evidence type="ECO:0000256" key="3">
    <source>
        <dbReference type="ARBA" id="ARBA00022679"/>
    </source>
</evidence>
<keyword evidence="3" id="KW-0808">Transferase</keyword>
<dbReference type="OrthoDB" id="47375at2759"/>
<keyword evidence="6" id="KW-1185">Reference proteome</keyword>
<reference evidence="5 6" key="1">
    <citation type="submission" date="2017-03" db="EMBL/GenBank/DDBJ databases">
        <title>Genomes of endolithic fungi from Antarctica.</title>
        <authorList>
            <person name="Coleine C."/>
            <person name="Masonjones S."/>
            <person name="Stajich J.E."/>
        </authorList>
    </citation>
    <scope>NUCLEOTIDE SEQUENCE [LARGE SCALE GENOMIC DNA]</scope>
    <source>
        <strain evidence="5 6">CCFEE 6315</strain>
    </source>
</reference>
<comment type="caution">
    <text evidence="5">The sequence shown here is derived from an EMBL/GenBank/DDBJ whole genome shotgun (WGS) entry which is preliminary data.</text>
</comment>
<dbReference type="InterPro" id="IPR050757">
    <property type="entry name" value="Collagen_mod_GT25"/>
</dbReference>
<evidence type="ECO:0000256" key="2">
    <source>
        <dbReference type="ARBA" id="ARBA00022676"/>
    </source>
</evidence>
<name>A0A4U0U7J1_9PEZI</name>
<gene>
    <name evidence="5" type="ORF">B0A50_02046</name>
</gene>
<feature type="domain" description="Rhodanese" evidence="4">
    <location>
        <begin position="51"/>
        <end position="83"/>
    </location>
</feature>
<dbReference type="Proteomes" id="UP000308549">
    <property type="component" value="Unassembled WGS sequence"/>
</dbReference>
<dbReference type="PANTHER" id="PTHR10730:SF53">
    <property type="entry name" value="GLYCOSYLTRANSFERASE 25 FAMILY MEMBER"/>
    <property type="match status" value="1"/>
</dbReference>
<accession>A0A4U0U7J1</accession>
<comment type="similarity">
    <text evidence="1">Belongs to the glycosyltransferase 25 family.</text>
</comment>
<evidence type="ECO:0000313" key="6">
    <source>
        <dbReference type="Proteomes" id="UP000308549"/>
    </source>
</evidence>
<protein>
    <recommendedName>
        <fullName evidence="4">Rhodanese domain-containing protein</fullName>
    </recommendedName>
</protein>
<dbReference type="GO" id="GO:0016740">
    <property type="term" value="F:transferase activity"/>
    <property type="evidence" value="ECO:0007669"/>
    <property type="project" value="UniProtKB-KW"/>
</dbReference>
<proteinExistence type="inferred from homology"/>
<dbReference type="EMBL" id="NAJL01000009">
    <property type="protein sequence ID" value="TKA31078.1"/>
    <property type="molecule type" value="Genomic_DNA"/>
</dbReference>
<keyword evidence="2" id="KW-0328">Glycosyltransferase</keyword>
<evidence type="ECO:0000256" key="1">
    <source>
        <dbReference type="ARBA" id="ARBA00006721"/>
    </source>
</evidence>
<evidence type="ECO:0000259" key="4">
    <source>
        <dbReference type="PROSITE" id="PS50206"/>
    </source>
</evidence>